<dbReference type="GO" id="GO:0016020">
    <property type="term" value="C:membrane"/>
    <property type="evidence" value="ECO:0007669"/>
    <property type="project" value="UniProtKB-SubCell"/>
</dbReference>
<evidence type="ECO:0000256" key="5">
    <source>
        <dbReference type="ARBA" id="ARBA00023136"/>
    </source>
</evidence>
<protein>
    <submittedName>
        <fullName evidence="7">Transmembrane protein 19</fullName>
    </submittedName>
</protein>
<dbReference type="Pfam" id="PF01940">
    <property type="entry name" value="DUF92"/>
    <property type="match status" value="1"/>
</dbReference>
<dbReference type="OMA" id="MSSFACC"/>
<comment type="subcellular location">
    <subcellularLocation>
        <location evidence="1">Membrane</location>
        <topology evidence="1">Multi-pass membrane protein</topology>
    </subcellularLocation>
</comment>
<keyword evidence="3 6" id="KW-0812">Transmembrane</keyword>
<evidence type="ECO:0000313" key="7">
    <source>
        <dbReference type="EMBL" id="UJO21323.1"/>
    </source>
</evidence>
<evidence type="ECO:0000313" key="8">
    <source>
        <dbReference type="Proteomes" id="UP000756132"/>
    </source>
</evidence>
<dbReference type="KEGG" id="ffu:CLAFUR5_11279"/>
<feature type="transmembrane region" description="Helical" evidence="6">
    <location>
        <begin position="198"/>
        <end position="217"/>
    </location>
</feature>
<evidence type="ECO:0000256" key="1">
    <source>
        <dbReference type="ARBA" id="ARBA00004141"/>
    </source>
</evidence>
<keyword evidence="5 6" id="KW-0472">Membrane</keyword>
<dbReference type="OrthoDB" id="15001at2759"/>
<keyword evidence="8" id="KW-1185">Reference proteome</keyword>
<feature type="transmembrane region" description="Helical" evidence="6">
    <location>
        <begin position="58"/>
        <end position="76"/>
    </location>
</feature>
<dbReference type="Proteomes" id="UP000756132">
    <property type="component" value="Chromosome 8"/>
</dbReference>
<organism evidence="7 8">
    <name type="scientific">Passalora fulva</name>
    <name type="common">Tomato leaf mold</name>
    <name type="synonym">Cladosporium fulvum</name>
    <dbReference type="NCBI Taxonomy" id="5499"/>
    <lineage>
        <taxon>Eukaryota</taxon>
        <taxon>Fungi</taxon>
        <taxon>Dikarya</taxon>
        <taxon>Ascomycota</taxon>
        <taxon>Pezizomycotina</taxon>
        <taxon>Dothideomycetes</taxon>
        <taxon>Dothideomycetidae</taxon>
        <taxon>Mycosphaerellales</taxon>
        <taxon>Mycosphaerellaceae</taxon>
        <taxon>Fulvia</taxon>
    </lineage>
</organism>
<comment type="similarity">
    <text evidence="2">Belongs to the TMEM19 family.</text>
</comment>
<accession>A0A9Q8UT03</accession>
<dbReference type="PANTHER" id="PTHR13353:SF5">
    <property type="entry name" value="TRANSMEMBRANE PROTEIN 19"/>
    <property type="match status" value="1"/>
</dbReference>
<feature type="transmembrane region" description="Helical" evidence="6">
    <location>
        <begin position="229"/>
        <end position="249"/>
    </location>
</feature>
<keyword evidence="4 6" id="KW-1133">Transmembrane helix</keyword>
<gene>
    <name evidence="7" type="ORF">CLAFUR5_11279</name>
</gene>
<evidence type="ECO:0000256" key="2">
    <source>
        <dbReference type="ARBA" id="ARBA00009012"/>
    </source>
</evidence>
<dbReference type="EMBL" id="CP090170">
    <property type="protein sequence ID" value="UJO21323.1"/>
    <property type="molecule type" value="Genomic_DNA"/>
</dbReference>
<proteinExistence type="inferred from homology"/>
<feature type="transmembrane region" description="Helical" evidence="6">
    <location>
        <begin position="35"/>
        <end position="52"/>
    </location>
</feature>
<dbReference type="InterPro" id="IPR002794">
    <property type="entry name" value="DUF92_TMEM19"/>
</dbReference>
<dbReference type="RefSeq" id="XP_047765689.1">
    <property type="nucleotide sequence ID" value="XM_047910427.1"/>
</dbReference>
<dbReference type="AlphaFoldDB" id="A0A9Q8UT03"/>
<dbReference type="PANTHER" id="PTHR13353">
    <property type="entry name" value="TRANSMEMBRANE PROTEIN 19"/>
    <property type="match status" value="1"/>
</dbReference>
<evidence type="ECO:0000256" key="4">
    <source>
        <dbReference type="ARBA" id="ARBA00022989"/>
    </source>
</evidence>
<dbReference type="GeneID" id="71991157"/>
<evidence type="ECO:0000256" key="3">
    <source>
        <dbReference type="ARBA" id="ARBA00022692"/>
    </source>
</evidence>
<evidence type="ECO:0000256" key="6">
    <source>
        <dbReference type="SAM" id="Phobius"/>
    </source>
</evidence>
<name>A0A9Q8UT03_PASFU</name>
<reference evidence="7" key="2">
    <citation type="journal article" date="2022" name="Microb. Genom.">
        <title>A chromosome-scale genome assembly of the tomato pathogen Cladosporium fulvum reveals a compartmentalized genome architecture and the presence of a dispensable chromosome.</title>
        <authorList>
            <person name="Zaccaron A.Z."/>
            <person name="Chen L.H."/>
            <person name="Samaras A."/>
            <person name="Stergiopoulos I."/>
        </authorList>
    </citation>
    <scope>NUCLEOTIDE SEQUENCE</scope>
    <source>
        <strain evidence="7">Race5_Kim</strain>
    </source>
</reference>
<feature type="transmembrane region" description="Helical" evidence="6">
    <location>
        <begin position="290"/>
        <end position="308"/>
    </location>
</feature>
<reference evidence="7" key="1">
    <citation type="submission" date="2021-12" db="EMBL/GenBank/DDBJ databases">
        <authorList>
            <person name="Zaccaron A."/>
            <person name="Stergiopoulos I."/>
        </authorList>
    </citation>
    <scope>NUCLEOTIDE SEQUENCE</scope>
    <source>
        <strain evidence="7">Race5_Kim</strain>
    </source>
</reference>
<sequence>MDLQTIDVAMFAKTHVSQVTATIGLVTFAITKKKLTPGGIAAGILVAFIHMVHPWPAFFWLLTLFFFFGTVVTKIGHDKKASLTQSATGGQGGEGARTSAQVFANSGFASILILAHTYLLTSTPFISSHISMTAGPYFPVIQKLLPIGIIAQYAAVAADTFSSELGILSEEQPFMVTAPWRKVPKGTNGGITVDGLKYGALGSALLTLVASVALFLAEPRVQANARASVLLMVSGLAGSVIDSVLGALVQVTVTDKGSGKVVEGHGGQRVLVKRDGSRVKIGRDLLSNNGVNFVMAALASLLAMGVAWEMEIGF</sequence>